<keyword evidence="2" id="KW-1185">Reference proteome</keyword>
<protein>
    <submittedName>
        <fullName evidence="1">Uncharacterized protein</fullName>
    </submittedName>
</protein>
<sequence>MVVHISIAEWVCMMQPNRWTIYEAGDGDDDDRVLPHSLNTGKGGDQAQSRALFSLFGSVKIDLFLFTNRADISSYAGSTVGGTLVPFSFNGLTWCGIVFDHDMIYTAEDWYMDYTAEVMYKKNVLVSSTH</sequence>
<name>A0A834IMW4_RHYFE</name>
<reference evidence="1" key="1">
    <citation type="submission" date="2020-08" db="EMBL/GenBank/DDBJ databases">
        <title>Genome sequencing and assembly of the red palm weevil Rhynchophorus ferrugineus.</title>
        <authorList>
            <person name="Dias G.B."/>
            <person name="Bergman C.M."/>
            <person name="Manee M."/>
        </authorList>
    </citation>
    <scope>NUCLEOTIDE SEQUENCE</scope>
    <source>
        <strain evidence="1">AA-2017</strain>
        <tissue evidence="1">Whole larva</tissue>
    </source>
</reference>
<dbReference type="EMBL" id="JAACXV010000205">
    <property type="protein sequence ID" value="KAF7281992.1"/>
    <property type="molecule type" value="Genomic_DNA"/>
</dbReference>
<organism evidence="1 2">
    <name type="scientific">Rhynchophorus ferrugineus</name>
    <name type="common">Red palm weevil</name>
    <name type="synonym">Curculio ferrugineus</name>
    <dbReference type="NCBI Taxonomy" id="354439"/>
    <lineage>
        <taxon>Eukaryota</taxon>
        <taxon>Metazoa</taxon>
        <taxon>Ecdysozoa</taxon>
        <taxon>Arthropoda</taxon>
        <taxon>Hexapoda</taxon>
        <taxon>Insecta</taxon>
        <taxon>Pterygota</taxon>
        <taxon>Neoptera</taxon>
        <taxon>Endopterygota</taxon>
        <taxon>Coleoptera</taxon>
        <taxon>Polyphaga</taxon>
        <taxon>Cucujiformia</taxon>
        <taxon>Curculionidae</taxon>
        <taxon>Dryophthorinae</taxon>
        <taxon>Rhynchophorus</taxon>
    </lineage>
</organism>
<dbReference type="AlphaFoldDB" id="A0A834IMW4"/>
<gene>
    <name evidence="1" type="ORF">GWI33_003657</name>
</gene>
<dbReference type="Proteomes" id="UP000625711">
    <property type="component" value="Unassembled WGS sequence"/>
</dbReference>
<comment type="caution">
    <text evidence="1">The sequence shown here is derived from an EMBL/GenBank/DDBJ whole genome shotgun (WGS) entry which is preliminary data.</text>
</comment>
<proteinExistence type="predicted"/>
<evidence type="ECO:0000313" key="1">
    <source>
        <dbReference type="EMBL" id="KAF7281992.1"/>
    </source>
</evidence>
<evidence type="ECO:0000313" key="2">
    <source>
        <dbReference type="Proteomes" id="UP000625711"/>
    </source>
</evidence>
<accession>A0A834IMW4</accession>